<dbReference type="InterPro" id="IPR002557">
    <property type="entry name" value="Chitin-bd_dom"/>
</dbReference>
<dbReference type="SUPFAM" id="SSF57625">
    <property type="entry name" value="Invertebrate chitin-binding proteins"/>
    <property type="match status" value="1"/>
</dbReference>
<dbReference type="Gene3D" id="2.170.140.10">
    <property type="entry name" value="Chitin binding domain"/>
    <property type="match status" value="1"/>
</dbReference>
<sequence length="420" mass="46774">MAILQTAVCLLFLFIVNCKSQASFYTRGINVEALCEECDTTTGSGYVYHPKYCHLFVHCTIGQDKRVVGQVKECTRGLLWSQKVKQCVWPEESDCPTNPCFNQSLTLRDLRTCNGYFTCTDALRLQFNCCDRNERFSEVDGRCYKDYACNDACLPNSSNSTAKLQPCDRFEHPDNKGKYLWSISGTNITMDCAVGTAFSAEMCSCTDNADFVNIAFCDPYIYFPFDINIKDKMGKTASGGLNSWIRTSEPAAVGNGAVYFDGKRQVIAWAMNNMEFKSNFTLSFRFKADLVGPAGEERYALVDNSDCAKEATFGVALLKTSPKTGTIHGGFRLKNGEAVTASSDELSLTSWHSVVLIKNGHKAELRVDNNIYPIMGYGLQSDIDRVDCSMTIGKGTGLENFVGYIDEVKFYKCVPDEFKN</sequence>
<evidence type="ECO:0000313" key="3">
    <source>
        <dbReference type="EMBL" id="KAK6178117.1"/>
    </source>
</evidence>
<dbReference type="InterPro" id="IPR013320">
    <property type="entry name" value="ConA-like_dom_sf"/>
</dbReference>
<dbReference type="PROSITE" id="PS50940">
    <property type="entry name" value="CHIT_BIND_II"/>
    <property type="match status" value="1"/>
</dbReference>
<accession>A0AAN8JIE4</accession>
<dbReference type="Pfam" id="PF01607">
    <property type="entry name" value="CBM_14"/>
    <property type="match status" value="1"/>
</dbReference>
<keyword evidence="4" id="KW-1185">Reference proteome</keyword>
<feature type="chain" id="PRO_5042954246" description="Chitin-binding type-2 domain-containing protein" evidence="1">
    <location>
        <begin position="23"/>
        <end position="420"/>
    </location>
</feature>
<name>A0AAN8JIE4_PATCE</name>
<dbReference type="SUPFAM" id="SSF49899">
    <property type="entry name" value="Concanavalin A-like lectins/glucanases"/>
    <property type="match status" value="1"/>
</dbReference>
<evidence type="ECO:0000313" key="4">
    <source>
        <dbReference type="Proteomes" id="UP001347796"/>
    </source>
</evidence>
<reference evidence="3 4" key="1">
    <citation type="submission" date="2024-01" db="EMBL/GenBank/DDBJ databases">
        <title>The genome of the rayed Mediterranean limpet Patella caerulea (Linnaeus, 1758).</title>
        <authorList>
            <person name="Anh-Thu Weber A."/>
            <person name="Halstead-Nussloch G."/>
        </authorList>
    </citation>
    <scope>NUCLEOTIDE SEQUENCE [LARGE SCALE GENOMIC DNA]</scope>
    <source>
        <strain evidence="3">AATW-2023a</strain>
        <tissue evidence="3">Whole specimen</tissue>
    </source>
</reference>
<keyword evidence="1" id="KW-0732">Signal</keyword>
<dbReference type="AlphaFoldDB" id="A0AAN8JIE4"/>
<protein>
    <recommendedName>
        <fullName evidence="2">Chitin-binding type-2 domain-containing protein</fullName>
    </recommendedName>
</protein>
<dbReference type="GO" id="GO:0005576">
    <property type="term" value="C:extracellular region"/>
    <property type="evidence" value="ECO:0007669"/>
    <property type="project" value="InterPro"/>
</dbReference>
<dbReference type="InterPro" id="IPR036508">
    <property type="entry name" value="Chitin-bd_dom_sf"/>
</dbReference>
<dbReference type="Proteomes" id="UP001347796">
    <property type="component" value="Unassembled WGS sequence"/>
</dbReference>
<proteinExistence type="predicted"/>
<evidence type="ECO:0000256" key="1">
    <source>
        <dbReference type="SAM" id="SignalP"/>
    </source>
</evidence>
<dbReference type="EMBL" id="JAZGQO010000009">
    <property type="protein sequence ID" value="KAK6178117.1"/>
    <property type="molecule type" value="Genomic_DNA"/>
</dbReference>
<organism evidence="3 4">
    <name type="scientific">Patella caerulea</name>
    <name type="common">Rayed Mediterranean limpet</name>
    <dbReference type="NCBI Taxonomy" id="87958"/>
    <lineage>
        <taxon>Eukaryota</taxon>
        <taxon>Metazoa</taxon>
        <taxon>Spiralia</taxon>
        <taxon>Lophotrochozoa</taxon>
        <taxon>Mollusca</taxon>
        <taxon>Gastropoda</taxon>
        <taxon>Patellogastropoda</taxon>
        <taxon>Patelloidea</taxon>
        <taxon>Patellidae</taxon>
        <taxon>Patella</taxon>
    </lineage>
</organism>
<gene>
    <name evidence="3" type="ORF">SNE40_012945</name>
</gene>
<dbReference type="Gene3D" id="2.60.120.200">
    <property type="match status" value="1"/>
</dbReference>
<evidence type="ECO:0000259" key="2">
    <source>
        <dbReference type="PROSITE" id="PS50940"/>
    </source>
</evidence>
<feature type="signal peptide" evidence="1">
    <location>
        <begin position="1"/>
        <end position="22"/>
    </location>
</feature>
<dbReference type="SMART" id="SM00494">
    <property type="entry name" value="ChtBD2"/>
    <property type="match status" value="1"/>
</dbReference>
<feature type="domain" description="Chitin-binding type-2" evidence="2">
    <location>
        <begin position="35"/>
        <end position="97"/>
    </location>
</feature>
<comment type="caution">
    <text evidence="3">The sequence shown here is derived from an EMBL/GenBank/DDBJ whole genome shotgun (WGS) entry which is preliminary data.</text>
</comment>
<dbReference type="GO" id="GO:0008061">
    <property type="term" value="F:chitin binding"/>
    <property type="evidence" value="ECO:0007669"/>
    <property type="project" value="InterPro"/>
</dbReference>